<keyword evidence="2" id="KW-1185">Reference proteome</keyword>
<dbReference type="AlphaFoldDB" id="A0A182WP96"/>
<name>A0A182WP96_9DIPT</name>
<reference evidence="1" key="2">
    <citation type="submission" date="2020-05" db="UniProtKB">
        <authorList>
            <consortium name="EnsemblMetazoa"/>
        </authorList>
    </citation>
    <scope>IDENTIFICATION</scope>
    <source>
        <strain evidence="1">MINIMUS1</strain>
    </source>
</reference>
<proteinExistence type="predicted"/>
<accession>A0A182WP96</accession>
<reference evidence="2" key="1">
    <citation type="submission" date="2013-03" db="EMBL/GenBank/DDBJ databases">
        <title>The Genome Sequence of Anopheles minimus MINIMUS1.</title>
        <authorList>
            <consortium name="The Broad Institute Genomics Platform"/>
            <person name="Neafsey D.E."/>
            <person name="Walton C."/>
            <person name="Walker B."/>
            <person name="Young S.K."/>
            <person name="Zeng Q."/>
            <person name="Gargeya S."/>
            <person name="Fitzgerald M."/>
            <person name="Haas B."/>
            <person name="Abouelleil A."/>
            <person name="Allen A.W."/>
            <person name="Alvarado L."/>
            <person name="Arachchi H.M."/>
            <person name="Berlin A.M."/>
            <person name="Chapman S.B."/>
            <person name="Gainer-Dewar J."/>
            <person name="Goldberg J."/>
            <person name="Griggs A."/>
            <person name="Gujja S."/>
            <person name="Hansen M."/>
            <person name="Howarth C."/>
            <person name="Imamovic A."/>
            <person name="Ireland A."/>
            <person name="Larimer J."/>
            <person name="McCowan C."/>
            <person name="Murphy C."/>
            <person name="Pearson M."/>
            <person name="Poon T.W."/>
            <person name="Priest M."/>
            <person name="Roberts A."/>
            <person name="Saif S."/>
            <person name="Shea T."/>
            <person name="Sisk P."/>
            <person name="Sykes S."/>
            <person name="Wortman J."/>
            <person name="Nusbaum C."/>
            <person name="Birren B."/>
        </authorList>
    </citation>
    <scope>NUCLEOTIDE SEQUENCE [LARGE SCALE GENOMIC DNA]</scope>
    <source>
        <strain evidence="2">MINIMUS1</strain>
    </source>
</reference>
<dbReference type="Proteomes" id="UP000075920">
    <property type="component" value="Unassembled WGS sequence"/>
</dbReference>
<protein>
    <submittedName>
        <fullName evidence="1">Uncharacterized protein</fullName>
    </submittedName>
</protein>
<dbReference type="VEuPathDB" id="VectorBase:AMIN014505"/>
<organism evidence="1 2">
    <name type="scientific">Anopheles minimus</name>
    <dbReference type="NCBI Taxonomy" id="112268"/>
    <lineage>
        <taxon>Eukaryota</taxon>
        <taxon>Metazoa</taxon>
        <taxon>Ecdysozoa</taxon>
        <taxon>Arthropoda</taxon>
        <taxon>Hexapoda</taxon>
        <taxon>Insecta</taxon>
        <taxon>Pterygota</taxon>
        <taxon>Neoptera</taxon>
        <taxon>Endopterygota</taxon>
        <taxon>Diptera</taxon>
        <taxon>Nematocera</taxon>
        <taxon>Culicoidea</taxon>
        <taxon>Culicidae</taxon>
        <taxon>Anophelinae</taxon>
        <taxon>Anopheles</taxon>
    </lineage>
</organism>
<sequence length="62" mass="7237">MFTHKADLRVIHVQQHFRCRMDYGVQMIIQEICLLYAALFKLLSNGPCAIVGLERENELMNN</sequence>
<dbReference type="EnsemblMetazoa" id="AMIN014505-RA">
    <property type="protein sequence ID" value="AMIN014505-PA"/>
    <property type="gene ID" value="AMIN014505"/>
</dbReference>
<evidence type="ECO:0000313" key="1">
    <source>
        <dbReference type="EnsemblMetazoa" id="AMIN014505-PB"/>
    </source>
</evidence>
<dbReference type="EnsemblMetazoa" id="AMIN014505-RB">
    <property type="protein sequence ID" value="AMIN014505-PB"/>
    <property type="gene ID" value="AMIN014505"/>
</dbReference>
<evidence type="ECO:0000313" key="2">
    <source>
        <dbReference type="Proteomes" id="UP000075920"/>
    </source>
</evidence>